<proteinExistence type="predicted"/>
<dbReference type="RefSeq" id="WP_343046517.1">
    <property type="nucleotide sequence ID" value="NZ_JACBZY010000001.1"/>
</dbReference>
<dbReference type="InterPro" id="IPR039422">
    <property type="entry name" value="MarR/SlyA-like"/>
</dbReference>
<organism evidence="2 3">
    <name type="scientific">Schumannella luteola</name>
    <dbReference type="NCBI Taxonomy" id="472059"/>
    <lineage>
        <taxon>Bacteria</taxon>
        <taxon>Bacillati</taxon>
        <taxon>Actinomycetota</taxon>
        <taxon>Actinomycetes</taxon>
        <taxon>Micrococcales</taxon>
        <taxon>Microbacteriaceae</taxon>
        <taxon>Schumannella</taxon>
    </lineage>
</organism>
<dbReference type="Pfam" id="PF12802">
    <property type="entry name" value="MarR_2"/>
    <property type="match status" value="1"/>
</dbReference>
<dbReference type="PROSITE" id="PS50995">
    <property type="entry name" value="HTH_MARR_2"/>
    <property type="match status" value="1"/>
</dbReference>
<dbReference type="GO" id="GO:0006950">
    <property type="term" value="P:response to stress"/>
    <property type="evidence" value="ECO:0007669"/>
    <property type="project" value="TreeGrafter"/>
</dbReference>
<protein>
    <submittedName>
        <fullName evidence="2">DNA-binding MarR family transcriptional regulator</fullName>
    </submittedName>
</protein>
<dbReference type="InterPro" id="IPR000835">
    <property type="entry name" value="HTH_MarR-typ"/>
</dbReference>
<dbReference type="PANTHER" id="PTHR33164:SF43">
    <property type="entry name" value="HTH-TYPE TRANSCRIPTIONAL REPRESSOR YETL"/>
    <property type="match status" value="1"/>
</dbReference>
<dbReference type="GO" id="GO:0003700">
    <property type="term" value="F:DNA-binding transcription factor activity"/>
    <property type="evidence" value="ECO:0007669"/>
    <property type="project" value="InterPro"/>
</dbReference>
<dbReference type="GO" id="GO:0003677">
    <property type="term" value="F:DNA binding"/>
    <property type="evidence" value="ECO:0007669"/>
    <property type="project" value="UniProtKB-KW"/>
</dbReference>
<dbReference type="Proteomes" id="UP000553888">
    <property type="component" value="Unassembled WGS sequence"/>
</dbReference>
<evidence type="ECO:0000313" key="2">
    <source>
        <dbReference type="EMBL" id="NYG97378.1"/>
    </source>
</evidence>
<dbReference type="SMART" id="SM00347">
    <property type="entry name" value="HTH_MARR"/>
    <property type="match status" value="1"/>
</dbReference>
<dbReference type="Gene3D" id="1.10.10.10">
    <property type="entry name" value="Winged helix-like DNA-binding domain superfamily/Winged helix DNA-binding domain"/>
    <property type="match status" value="1"/>
</dbReference>
<dbReference type="AlphaFoldDB" id="A0A852YE32"/>
<keyword evidence="3" id="KW-1185">Reference proteome</keyword>
<accession>A0A852YE32</accession>
<dbReference type="InterPro" id="IPR036388">
    <property type="entry name" value="WH-like_DNA-bd_sf"/>
</dbReference>
<keyword evidence="2" id="KW-0238">DNA-binding</keyword>
<dbReference type="PANTHER" id="PTHR33164">
    <property type="entry name" value="TRANSCRIPTIONAL REGULATOR, MARR FAMILY"/>
    <property type="match status" value="1"/>
</dbReference>
<sequence length="149" mass="16133">MSDTGASPTPPETSRLIRALHAHADLRATAMTAAREKLQISQQDARALEYIALNPGVRPGVLREYLGITSAGVTTLTDRLVRRGVVSREADENDRRATHLTASIDLDVEPWSTLTAIDRELEQAIVDSDAHDVAAATDLLERLLGALGR</sequence>
<evidence type="ECO:0000313" key="3">
    <source>
        <dbReference type="Proteomes" id="UP000553888"/>
    </source>
</evidence>
<reference evidence="2 3" key="1">
    <citation type="submission" date="2020-07" db="EMBL/GenBank/DDBJ databases">
        <title>Sequencing the genomes of 1000 actinobacteria strains.</title>
        <authorList>
            <person name="Klenk H.-P."/>
        </authorList>
    </citation>
    <scope>NUCLEOTIDE SEQUENCE [LARGE SCALE GENOMIC DNA]</scope>
    <source>
        <strain evidence="2 3">DSM 23141</strain>
    </source>
</reference>
<comment type="caution">
    <text evidence="2">The sequence shown here is derived from an EMBL/GenBank/DDBJ whole genome shotgun (WGS) entry which is preliminary data.</text>
</comment>
<name>A0A852YE32_9MICO</name>
<dbReference type="InterPro" id="IPR036390">
    <property type="entry name" value="WH_DNA-bd_sf"/>
</dbReference>
<dbReference type="SUPFAM" id="SSF46785">
    <property type="entry name" value="Winged helix' DNA-binding domain"/>
    <property type="match status" value="1"/>
</dbReference>
<gene>
    <name evidence="2" type="ORF">BJ979_000004</name>
</gene>
<dbReference type="EMBL" id="JACBZY010000001">
    <property type="protein sequence ID" value="NYG97378.1"/>
    <property type="molecule type" value="Genomic_DNA"/>
</dbReference>
<evidence type="ECO:0000259" key="1">
    <source>
        <dbReference type="PROSITE" id="PS50995"/>
    </source>
</evidence>
<feature type="domain" description="HTH marR-type" evidence="1">
    <location>
        <begin position="13"/>
        <end position="145"/>
    </location>
</feature>